<dbReference type="GO" id="GO:0004553">
    <property type="term" value="F:hydrolase activity, hydrolyzing O-glycosyl compounds"/>
    <property type="evidence" value="ECO:0007669"/>
    <property type="project" value="InterPro"/>
</dbReference>
<keyword evidence="3 4" id="KW-0326">Glycosidase</keyword>
<keyword evidence="6" id="KW-0812">Transmembrane</keyword>
<evidence type="ECO:0000313" key="9">
    <source>
        <dbReference type="Proteomes" id="UP000224634"/>
    </source>
</evidence>
<dbReference type="InterPro" id="IPR001547">
    <property type="entry name" value="Glyco_hydro_5"/>
</dbReference>
<dbReference type="Proteomes" id="UP000224634">
    <property type="component" value="Unassembled WGS sequence"/>
</dbReference>
<evidence type="ECO:0000256" key="2">
    <source>
        <dbReference type="ARBA" id="ARBA00022801"/>
    </source>
</evidence>
<protein>
    <recommendedName>
        <fullName evidence="7">Glycoside hydrolase family 5 domain-containing protein</fullName>
    </recommendedName>
</protein>
<evidence type="ECO:0000256" key="3">
    <source>
        <dbReference type="ARBA" id="ARBA00023295"/>
    </source>
</evidence>
<dbReference type="GO" id="GO:0000272">
    <property type="term" value="P:polysaccharide catabolic process"/>
    <property type="evidence" value="ECO:0007669"/>
    <property type="project" value="InterPro"/>
</dbReference>
<comment type="caution">
    <text evidence="8">The sequence shown here is derived from an EMBL/GenBank/DDBJ whole genome shotgun (WGS) entry which is preliminary data.</text>
</comment>
<proteinExistence type="inferred from homology"/>
<dbReference type="Gene3D" id="3.20.20.80">
    <property type="entry name" value="Glycosidases"/>
    <property type="match status" value="1"/>
</dbReference>
<dbReference type="EMBL" id="PDNA01000017">
    <property type="protein sequence ID" value="PGH26430.1"/>
    <property type="molecule type" value="Genomic_DNA"/>
</dbReference>
<dbReference type="PANTHER" id="PTHR31263:SF0">
    <property type="entry name" value="CELLULASE FAMILY PROTEIN (AFU_ORTHOLOGUE AFUA_5G14560)"/>
    <property type="match status" value="1"/>
</dbReference>
<evidence type="ECO:0000259" key="7">
    <source>
        <dbReference type="Pfam" id="PF00150"/>
    </source>
</evidence>
<dbReference type="SUPFAM" id="SSF51445">
    <property type="entry name" value="(Trans)glycosidases"/>
    <property type="match status" value="1"/>
</dbReference>
<keyword evidence="6" id="KW-1133">Transmembrane helix</keyword>
<evidence type="ECO:0000256" key="4">
    <source>
        <dbReference type="RuleBase" id="RU361153"/>
    </source>
</evidence>
<accession>A0A2B7YZ59</accession>
<feature type="domain" description="Glycoside hydrolase family 5" evidence="7">
    <location>
        <begin position="153"/>
        <end position="431"/>
    </location>
</feature>
<feature type="region of interest" description="Disordered" evidence="5">
    <location>
        <begin position="1"/>
        <end position="45"/>
    </location>
</feature>
<dbReference type="PANTHER" id="PTHR31263">
    <property type="entry name" value="CELLULASE FAMILY PROTEIN (AFU_ORTHOLOGUE AFUA_5G14560)"/>
    <property type="match status" value="1"/>
</dbReference>
<organism evidence="8 9">
    <name type="scientific">Polytolypa hystricis (strain UAMH7299)</name>
    <dbReference type="NCBI Taxonomy" id="1447883"/>
    <lineage>
        <taxon>Eukaryota</taxon>
        <taxon>Fungi</taxon>
        <taxon>Dikarya</taxon>
        <taxon>Ascomycota</taxon>
        <taxon>Pezizomycotina</taxon>
        <taxon>Eurotiomycetes</taxon>
        <taxon>Eurotiomycetidae</taxon>
        <taxon>Onygenales</taxon>
        <taxon>Onygenales incertae sedis</taxon>
        <taxon>Polytolypa</taxon>
    </lineage>
</organism>
<feature type="transmembrane region" description="Helical" evidence="6">
    <location>
        <begin position="51"/>
        <end position="74"/>
    </location>
</feature>
<evidence type="ECO:0000256" key="5">
    <source>
        <dbReference type="SAM" id="MobiDB-lite"/>
    </source>
</evidence>
<feature type="region of interest" description="Disordered" evidence="5">
    <location>
        <begin position="468"/>
        <end position="488"/>
    </location>
</feature>
<name>A0A2B7YZ59_POLH7</name>
<sequence>MSPRQRVLRKQLPGDPLASQYNKTIRQSSAEQLSPNGTDEKDRTSTTMRRLLVYTSVVGGVVLFLACTHLYLFFSPQLLWHQEPHFEPHRPLNLGRRIKLNSTASSVPDFHLPLRTSGSKILDSRDAVVKLTSINWYGASDVIYIPSGLDTRHRDEIALLIRRMGFNSVRLPYADEMVRKNPFIPDDELSANPDLVGQRALDVFFAVVNSLTDAGLMVIPNDHITQAAWCCGTNLSDLCDGGWSNDWLEPFCRVRQTEEDWIQNWETVMRPLANNPLVVGADLRNEVRGIWGTMPWDTWASAAEKASERLLSINRNWLMFIEGISSANDLSGVRKRPVKLSVPDRVVYSSHIYSWSGWGQLWTYGKRPFESFAGAMIDNWAYLISDEIAPVWVGELGVSDMPNEEDLNYWDHLAAYLRNTDTSWGYWALNPRKPGSNDWESYGLVDDDWETVRWDYRMDDMVTLGLTPHHKSNPVPPENGQIPIQAQN</sequence>
<evidence type="ECO:0000256" key="6">
    <source>
        <dbReference type="SAM" id="Phobius"/>
    </source>
</evidence>
<keyword evidence="6" id="KW-0472">Membrane</keyword>
<dbReference type="STRING" id="1447883.A0A2B7YZ59"/>
<comment type="similarity">
    <text evidence="1 4">Belongs to the glycosyl hydrolase 5 (cellulase A) family.</text>
</comment>
<evidence type="ECO:0000313" key="8">
    <source>
        <dbReference type="EMBL" id="PGH26430.1"/>
    </source>
</evidence>
<dbReference type="AlphaFoldDB" id="A0A2B7YZ59"/>
<dbReference type="InterPro" id="IPR017853">
    <property type="entry name" value="GH"/>
</dbReference>
<evidence type="ECO:0000256" key="1">
    <source>
        <dbReference type="ARBA" id="ARBA00005641"/>
    </source>
</evidence>
<dbReference type="OrthoDB" id="442731at2759"/>
<gene>
    <name evidence="8" type="ORF">AJ80_01928</name>
</gene>
<keyword evidence="2 4" id="KW-0378">Hydrolase</keyword>
<keyword evidence="9" id="KW-1185">Reference proteome</keyword>
<dbReference type="Pfam" id="PF00150">
    <property type="entry name" value="Cellulase"/>
    <property type="match status" value="1"/>
</dbReference>
<reference evidence="8 9" key="1">
    <citation type="submission" date="2017-10" db="EMBL/GenBank/DDBJ databases">
        <title>Comparative genomics in systemic dimorphic fungi from Ajellomycetaceae.</title>
        <authorList>
            <person name="Munoz J.F."/>
            <person name="Mcewen J.G."/>
            <person name="Clay O.K."/>
            <person name="Cuomo C.A."/>
        </authorList>
    </citation>
    <scope>NUCLEOTIDE SEQUENCE [LARGE SCALE GENOMIC DNA]</scope>
    <source>
        <strain evidence="8 9">UAMH7299</strain>
    </source>
</reference>
<feature type="compositionally biased region" description="Polar residues" evidence="5">
    <location>
        <begin position="19"/>
        <end position="37"/>
    </location>
</feature>